<name>A0A2P2IZZ5_RHIMU</name>
<evidence type="ECO:0000313" key="3">
    <source>
        <dbReference type="EMBL" id="MBW86824.1"/>
    </source>
</evidence>
<sequence length="561" mass="62747">MASAHGATSLFIRLAPPMLAYPSATISTATHRFRPRAILASSISTPSLRKLARRKNYLRTKILKTLTKPFPTAPLPEIDPVEPIVPTQENDVVFDSFSEEISSDIFTAEETDKVEEFPATVEAISNPGDYGGNVIQISSKFVSKFPRYLVGFFVFPTICAVWILKNTNSPEKDGNSHCLDKKGGVLVNGNEKLGSRLSNVGDYGESELEERINEIRLMAREVREKERRERKEGDDDSGIEKEIGARLVKLEKRLNSQREKLPVSFMDYLGNPEDDIDEDSLDSKEENDNLMFRKKLKFRSHSLNPKSTPTGFSGSRSGSKTDQNGELRQGVTKKGRESASLELNSLTQNGNVLEKDRKKLQKEMRPGAVQESKDGRSTIKDVKSRNSRNVETPNSQSLTDENQEITRKADASASSIRNGSRKPGKRPLSKNAGHKRLDEQADMWWSNLPYVLAILMRRGSKHEAQGLFALREPSQVNDQDDSSYTIAFEDRGDANNFCYLLESFFEDLGDFAADIVPLPTKELLQAVTSHSKKVIVVKKGQLKLYVGQPFAEVEMALLSLL</sequence>
<feature type="compositionally biased region" description="Basic residues" evidence="2">
    <location>
        <begin position="419"/>
        <end position="434"/>
    </location>
</feature>
<dbReference type="PANTHER" id="PTHR34962">
    <property type="entry name" value="EMBRYO DEFECTIVE 1703-RELATED"/>
    <property type="match status" value="1"/>
</dbReference>
<dbReference type="AlphaFoldDB" id="A0A2P2IZZ5"/>
<feature type="region of interest" description="Disordered" evidence="2">
    <location>
        <begin position="265"/>
        <end position="285"/>
    </location>
</feature>
<feature type="coiled-coil region" evidence="1">
    <location>
        <begin position="205"/>
        <end position="260"/>
    </location>
</feature>
<dbReference type="EMBL" id="GGEC01006341">
    <property type="protein sequence ID" value="MBW86824.1"/>
    <property type="molecule type" value="Transcribed_RNA"/>
</dbReference>
<feature type="compositionally biased region" description="Polar residues" evidence="2">
    <location>
        <begin position="301"/>
        <end position="326"/>
    </location>
</feature>
<feature type="compositionally biased region" description="Polar residues" evidence="2">
    <location>
        <begin position="387"/>
        <end position="400"/>
    </location>
</feature>
<evidence type="ECO:0000256" key="1">
    <source>
        <dbReference type="SAM" id="Coils"/>
    </source>
</evidence>
<feature type="region of interest" description="Disordered" evidence="2">
    <location>
        <begin position="300"/>
        <end position="434"/>
    </location>
</feature>
<keyword evidence="1" id="KW-0175">Coiled coil</keyword>
<accession>A0A2P2IZZ5</accession>
<reference evidence="3" key="1">
    <citation type="submission" date="2018-02" db="EMBL/GenBank/DDBJ databases">
        <title>Rhizophora mucronata_Transcriptome.</title>
        <authorList>
            <person name="Meera S.P."/>
            <person name="Sreeshan A."/>
            <person name="Augustine A."/>
        </authorList>
    </citation>
    <scope>NUCLEOTIDE SEQUENCE</scope>
    <source>
        <tissue evidence="3">Leaf</tissue>
    </source>
</reference>
<feature type="compositionally biased region" description="Polar residues" evidence="2">
    <location>
        <begin position="341"/>
        <end position="351"/>
    </location>
</feature>
<feature type="compositionally biased region" description="Basic and acidic residues" evidence="2">
    <location>
        <begin position="353"/>
        <end position="384"/>
    </location>
</feature>
<evidence type="ECO:0000256" key="2">
    <source>
        <dbReference type="SAM" id="MobiDB-lite"/>
    </source>
</evidence>
<organism evidence="3">
    <name type="scientific">Rhizophora mucronata</name>
    <name type="common">Asiatic mangrove</name>
    <dbReference type="NCBI Taxonomy" id="61149"/>
    <lineage>
        <taxon>Eukaryota</taxon>
        <taxon>Viridiplantae</taxon>
        <taxon>Streptophyta</taxon>
        <taxon>Embryophyta</taxon>
        <taxon>Tracheophyta</taxon>
        <taxon>Spermatophyta</taxon>
        <taxon>Magnoliopsida</taxon>
        <taxon>eudicotyledons</taxon>
        <taxon>Gunneridae</taxon>
        <taxon>Pentapetalae</taxon>
        <taxon>rosids</taxon>
        <taxon>fabids</taxon>
        <taxon>Malpighiales</taxon>
        <taxon>Rhizophoraceae</taxon>
        <taxon>Rhizophora</taxon>
    </lineage>
</organism>
<proteinExistence type="predicted"/>
<dbReference type="PANTHER" id="PTHR34962:SF3">
    <property type="entry name" value="ABC SUBFAMILY C PROTEIN"/>
    <property type="match status" value="1"/>
</dbReference>
<protein>
    <submittedName>
        <fullName evidence="3">Wound-responsive family protein</fullName>
    </submittedName>
</protein>